<evidence type="ECO:0000313" key="2">
    <source>
        <dbReference type="EMBL" id="QDT02937.1"/>
    </source>
</evidence>
<feature type="transmembrane region" description="Helical" evidence="1">
    <location>
        <begin position="196"/>
        <end position="219"/>
    </location>
</feature>
<accession>A0A517N717</accession>
<keyword evidence="1" id="KW-1133">Transmembrane helix</keyword>
<feature type="transmembrane region" description="Helical" evidence="1">
    <location>
        <begin position="66"/>
        <end position="83"/>
    </location>
</feature>
<reference evidence="2 3" key="1">
    <citation type="submission" date="2019-02" db="EMBL/GenBank/DDBJ databases">
        <title>Deep-cultivation of Planctomycetes and their phenomic and genomic characterization uncovers novel biology.</title>
        <authorList>
            <person name="Wiegand S."/>
            <person name="Jogler M."/>
            <person name="Boedeker C."/>
            <person name="Pinto D."/>
            <person name="Vollmers J."/>
            <person name="Rivas-Marin E."/>
            <person name="Kohn T."/>
            <person name="Peeters S.H."/>
            <person name="Heuer A."/>
            <person name="Rast P."/>
            <person name="Oberbeckmann S."/>
            <person name="Bunk B."/>
            <person name="Jeske O."/>
            <person name="Meyerdierks A."/>
            <person name="Storesund J.E."/>
            <person name="Kallscheuer N."/>
            <person name="Luecker S."/>
            <person name="Lage O.M."/>
            <person name="Pohl T."/>
            <person name="Merkel B.J."/>
            <person name="Hornburger P."/>
            <person name="Mueller R.-W."/>
            <person name="Bruemmer F."/>
            <person name="Labrenz M."/>
            <person name="Spormann A.M."/>
            <person name="Op den Camp H."/>
            <person name="Overmann J."/>
            <person name="Amann R."/>
            <person name="Jetten M.S.M."/>
            <person name="Mascher T."/>
            <person name="Medema M.H."/>
            <person name="Devos D.P."/>
            <person name="Kaster A.-K."/>
            <person name="Ovreas L."/>
            <person name="Rohde M."/>
            <person name="Galperin M.Y."/>
            <person name="Jogler C."/>
        </authorList>
    </citation>
    <scope>NUCLEOTIDE SEQUENCE [LARGE SCALE GENOMIC DNA]</scope>
    <source>
        <strain evidence="2 3">K22_7</strain>
    </source>
</reference>
<feature type="transmembrane region" description="Helical" evidence="1">
    <location>
        <begin position="129"/>
        <end position="149"/>
    </location>
</feature>
<evidence type="ECO:0000256" key="1">
    <source>
        <dbReference type="SAM" id="Phobius"/>
    </source>
</evidence>
<name>A0A517N717_9BACT</name>
<keyword evidence="1" id="KW-0472">Membrane</keyword>
<dbReference type="InterPro" id="IPR007403">
    <property type="entry name" value="DUF456"/>
</dbReference>
<dbReference type="AlphaFoldDB" id="A0A517N717"/>
<sequence length="220" mass="23000">MDLVANAAFWLIAQTESPVAEPRWWQTPLEWMAQMGQWLGPTGTFLLAFLLILMCLIAWGANLISLPGNWIAVAMLAAYAWLGPESGRSAIGYPAVAAAFVLALLGEVFEFAAGAVGAQKAGASRRSTIFAMIGSMVGAIGGAVVGIPVPVIGPILAAILFGGLGATAGAMYGEWTDGRNWRESWTIGHAAFWGRTFGTLGKFMAGLAIVVIAVAGVLFK</sequence>
<keyword evidence="3" id="KW-1185">Reference proteome</keyword>
<dbReference type="Pfam" id="PF04306">
    <property type="entry name" value="DUF456"/>
    <property type="match status" value="1"/>
</dbReference>
<feature type="transmembrane region" description="Helical" evidence="1">
    <location>
        <begin position="95"/>
        <end position="117"/>
    </location>
</feature>
<feature type="transmembrane region" description="Helical" evidence="1">
    <location>
        <begin position="39"/>
        <end position="59"/>
    </location>
</feature>
<dbReference type="KEGG" id="rlc:K227x_13160"/>
<gene>
    <name evidence="2" type="ORF">K227x_13160</name>
</gene>
<dbReference type="EMBL" id="CP036525">
    <property type="protein sequence ID" value="QDT02937.1"/>
    <property type="molecule type" value="Genomic_DNA"/>
</dbReference>
<dbReference type="Proteomes" id="UP000318538">
    <property type="component" value="Chromosome"/>
</dbReference>
<organism evidence="2 3">
    <name type="scientific">Rubripirellula lacrimiformis</name>
    <dbReference type="NCBI Taxonomy" id="1930273"/>
    <lineage>
        <taxon>Bacteria</taxon>
        <taxon>Pseudomonadati</taxon>
        <taxon>Planctomycetota</taxon>
        <taxon>Planctomycetia</taxon>
        <taxon>Pirellulales</taxon>
        <taxon>Pirellulaceae</taxon>
        <taxon>Rubripirellula</taxon>
    </lineage>
</organism>
<evidence type="ECO:0008006" key="4">
    <source>
        <dbReference type="Google" id="ProtNLM"/>
    </source>
</evidence>
<protein>
    <recommendedName>
        <fullName evidence="4">DUF456 domain-containing protein</fullName>
    </recommendedName>
</protein>
<keyword evidence="1" id="KW-0812">Transmembrane</keyword>
<evidence type="ECO:0000313" key="3">
    <source>
        <dbReference type="Proteomes" id="UP000318538"/>
    </source>
</evidence>
<proteinExistence type="predicted"/>
<feature type="transmembrane region" description="Helical" evidence="1">
    <location>
        <begin position="155"/>
        <end position="175"/>
    </location>
</feature>